<reference evidence="2 3" key="1">
    <citation type="submission" date="2019-09" db="EMBL/GenBank/DDBJ databases">
        <title>Draft genome sequence of Ginsengibacter sp. BR5-29.</title>
        <authorList>
            <person name="Im W.-T."/>
        </authorList>
    </citation>
    <scope>NUCLEOTIDE SEQUENCE [LARGE SCALE GENOMIC DNA]</scope>
    <source>
        <strain evidence="2 3">BR5-29</strain>
    </source>
</reference>
<evidence type="ECO:0000256" key="1">
    <source>
        <dbReference type="ARBA" id="ARBA00006479"/>
    </source>
</evidence>
<gene>
    <name evidence="2" type="ORF">FW778_15815</name>
</gene>
<dbReference type="Pfam" id="PF00480">
    <property type="entry name" value="ROK"/>
    <property type="match status" value="1"/>
</dbReference>
<keyword evidence="3" id="KW-1185">Reference proteome</keyword>
<dbReference type="Gene3D" id="3.30.420.40">
    <property type="match status" value="2"/>
</dbReference>
<name>A0A5J5IE84_9BACT</name>
<comment type="similarity">
    <text evidence="1">Belongs to the ROK (NagC/XylR) family.</text>
</comment>
<proteinExistence type="inferred from homology"/>
<dbReference type="InterPro" id="IPR043129">
    <property type="entry name" value="ATPase_NBD"/>
</dbReference>
<evidence type="ECO:0000313" key="3">
    <source>
        <dbReference type="Proteomes" id="UP000326903"/>
    </source>
</evidence>
<dbReference type="Proteomes" id="UP000326903">
    <property type="component" value="Unassembled WGS sequence"/>
</dbReference>
<comment type="caution">
    <text evidence="2">The sequence shown here is derived from an EMBL/GenBank/DDBJ whole genome shotgun (WGS) entry which is preliminary data.</text>
</comment>
<sequence length="285" mass="31534">MKMNKKNIIGIDMGGTNVRAGIVSENKLHEIISKRINSQVSASEVLEQLFQITDELINPDVSSIGIGVPGLVNTEEQMVYDVVYIPSWKKIPLQKLMEERYNIPVYVENDANCFALGEYYFGKGKGYHSLIGLTLGTGLGSGIIINKKLFPGKNGGAGEFGMIEHLDKTVEYYASGQFFENVYQINGEEVFKNAKNGNVAAIGMYEEMGKHLGNAIKMMLYALDVELIVIGGSVRYAFPYFSATMWRQIKTFGFQKALEHIKIEVSDLENSGILGAAALSYDVDK</sequence>
<accession>A0A5J5IE84</accession>
<dbReference type="CDD" id="cd23763">
    <property type="entry name" value="ASKHA_ATPase_ROK"/>
    <property type="match status" value="1"/>
</dbReference>
<dbReference type="EMBL" id="VYQF01000004">
    <property type="protein sequence ID" value="KAA9038212.1"/>
    <property type="molecule type" value="Genomic_DNA"/>
</dbReference>
<dbReference type="PANTHER" id="PTHR18964:SF149">
    <property type="entry name" value="BIFUNCTIONAL UDP-N-ACETYLGLUCOSAMINE 2-EPIMERASE_N-ACETYLMANNOSAMINE KINASE"/>
    <property type="match status" value="1"/>
</dbReference>
<dbReference type="PANTHER" id="PTHR18964">
    <property type="entry name" value="ROK (REPRESSOR, ORF, KINASE) FAMILY"/>
    <property type="match status" value="1"/>
</dbReference>
<dbReference type="SUPFAM" id="SSF53067">
    <property type="entry name" value="Actin-like ATPase domain"/>
    <property type="match status" value="1"/>
</dbReference>
<protein>
    <submittedName>
        <fullName evidence="2">ROK family protein</fullName>
    </submittedName>
</protein>
<dbReference type="InterPro" id="IPR000600">
    <property type="entry name" value="ROK"/>
</dbReference>
<dbReference type="AlphaFoldDB" id="A0A5J5IE84"/>
<organism evidence="2 3">
    <name type="scientific">Ginsengibacter hankyongi</name>
    <dbReference type="NCBI Taxonomy" id="2607284"/>
    <lineage>
        <taxon>Bacteria</taxon>
        <taxon>Pseudomonadati</taxon>
        <taxon>Bacteroidota</taxon>
        <taxon>Chitinophagia</taxon>
        <taxon>Chitinophagales</taxon>
        <taxon>Chitinophagaceae</taxon>
        <taxon>Ginsengibacter</taxon>
    </lineage>
</organism>
<evidence type="ECO:0000313" key="2">
    <source>
        <dbReference type="EMBL" id="KAA9038212.1"/>
    </source>
</evidence>